<feature type="binding site" evidence="11">
    <location>
        <position position="278"/>
    </location>
    <ligand>
        <name>Mg(2+)</name>
        <dbReference type="ChEBI" id="CHEBI:18420"/>
    </ligand>
</feature>
<feature type="binding site" evidence="11">
    <location>
        <position position="274"/>
    </location>
    <ligand>
        <name>Mg(2+)</name>
        <dbReference type="ChEBI" id="CHEBI:18420"/>
    </ligand>
</feature>
<dbReference type="InterPro" id="IPR003374">
    <property type="entry name" value="ApbE-like_sf"/>
</dbReference>
<dbReference type="EC" id="2.7.1.180" evidence="1 10"/>
<comment type="cofactor">
    <cofactor evidence="11">
        <name>Mg(2+)</name>
        <dbReference type="ChEBI" id="CHEBI:18420"/>
    </cofactor>
    <cofactor evidence="11">
        <name>Mn(2+)</name>
        <dbReference type="ChEBI" id="CHEBI:29035"/>
    </cofactor>
    <text evidence="11">Magnesium. Can also use manganese.</text>
</comment>
<evidence type="ECO:0000256" key="3">
    <source>
        <dbReference type="ARBA" id="ARBA00022630"/>
    </source>
</evidence>
<accession>A0A1N7M8Y3</accession>
<evidence type="ECO:0000313" key="12">
    <source>
        <dbReference type="EMBL" id="SIS82502.1"/>
    </source>
</evidence>
<dbReference type="GO" id="GO:0016740">
    <property type="term" value="F:transferase activity"/>
    <property type="evidence" value="ECO:0007669"/>
    <property type="project" value="UniProtKB-UniRule"/>
</dbReference>
<protein>
    <recommendedName>
        <fullName evidence="2 10">FAD:protein FMN transferase</fullName>
        <ecNumber evidence="1 10">2.7.1.180</ecNumber>
    </recommendedName>
    <alternativeName>
        <fullName evidence="8 10">Flavin transferase</fullName>
    </alternativeName>
</protein>
<evidence type="ECO:0000256" key="2">
    <source>
        <dbReference type="ARBA" id="ARBA00016337"/>
    </source>
</evidence>
<comment type="similarity">
    <text evidence="10">Belongs to the ApbE family.</text>
</comment>
<evidence type="ECO:0000256" key="9">
    <source>
        <dbReference type="ARBA" id="ARBA00048540"/>
    </source>
</evidence>
<dbReference type="PANTHER" id="PTHR30040">
    <property type="entry name" value="THIAMINE BIOSYNTHESIS LIPOPROTEIN APBE"/>
    <property type="match status" value="1"/>
</dbReference>
<evidence type="ECO:0000313" key="13">
    <source>
        <dbReference type="Proteomes" id="UP000186098"/>
    </source>
</evidence>
<dbReference type="Pfam" id="PF02424">
    <property type="entry name" value="ApbE"/>
    <property type="match status" value="1"/>
</dbReference>
<evidence type="ECO:0000256" key="5">
    <source>
        <dbReference type="ARBA" id="ARBA00022723"/>
    </source>
</evidence>
<dbReference type="STRING" id="407234.SAMN05421795_10668"/>
<dbReference type="EMBL" id="FTOM01000006">
    <property type="protein sequence ID" value="SIS82502.1"/>
    <property type="molecule type" value="Genomic_DNA"/>
</dbReference>
<proteinExistence type="inferred from homology"/>
<dbReference type="InterPro" id="IPR024932">
    <property type="entry name" value="ApbE"/>
</dbReference>
<dbReference type="Gene3D" id="3.10.520.10">
    <property type="entry name" value="ApbE-like domains"/>
    <property type="match status" value="1"/>
</dbReference>
<evidence type="ECO:0000256" key="11">
    <source>
        <dbReference type="PIRSR" id="PIRSR006268-2"/>
    </source>
</evidence>
<dbReference type="OrthoDB" id="9778595at2"/>
<sequence length="325" mass="33945">MPKMSIDRTSHLSRVTLNGPTMGTRWSARLDLPAGAPTDGLRAAFAAAVAEVDAQMSTWRADSDLMRLNRAAPGVWVDLPARLLEVLETALEIGRASGGAFDIGMGDAVRAWGFCADPASEAGIRAALAAPRRPAHEVLEIDSPNRRARKHGPLSADLGGIAKGYGADRLAAVARGAGRNAGLFGIDGELVAMGLQPDGRPWTLAVERPEDGVRALHSVLELHDAAVATSGDYRHFVTLGGRRLAHTMDPARGGPLLAAPASVTVVAPSCMLADGWATALTVLGPDAGADLARRLGLQALFLMRTDEGLRSHGVGPLFESAPETV</sequence>
<dbReference type="AlphaFoldDB" id="A0A1N7M8Y3"/>
<name>A0A1N7M8Y3_9RHOB</name>
<dbReference type="Proteomes" id="UP000186098">
    <property type="component" value="Unassembled WGS sequence"/>
</dbReference>
<evidence type="ECO:0000256" key="4">
    <source>
        <dbReference type="ARBA" id="ARBA00022679"/>
    </source>
</evidence>
<comment type="catalytic activity">
    <reaction evidence="9 10">
        <text>L-threonyl-[protein] + FAD = FMN-L-threonyl-[protein] + AMP + H(+)</text>
        <dbReference type="Rhea" id="RHEA:36847"/>
        <dbReference type="Rhea" id="RHEA-COMP:11060"/>
        <dbReference type="Rhea" id="RHEA-COMP:11061"/>
        <dbReference type="ChEBI" id="CHEBI:15378"/>
        <dbReference type="ChEBI" id="CHEBI:30013"/>
        <dbReference type="ChEBI" id="CHEBI:57692"/>
        <dbReference type="ChEBI" id="CHEBI:74257"/>
        <dbReference type="ChEBI" id="CHEBI:456215"/>
        <dbReference type="EC" id="2.7.1.180"/>
    </reaction>
</comment>
<dbReference type="RefSeq" id="WP_076366412.1">
    <property type="nucleotide sequence ID" value="NZ_FTOM01000006.1"/>
</dbReference>
<dbReference type="PIRSF" id="PIRSF006268">
    <property type="entry name" value="ApbE"/>
    <property type="match status" value="1"/>
</dbReference>
<dbReference type="SUPFAM" id="SSF143631">
    <property type="entry name" value="ApbE-like"/>
    <property type="match status" value="1"/>
</dbReference>
<feature type="binding site" evidence="11">
    <location>
        <position position="160"/>
    </location>
    <ligand>
        <name>Mg(2+)</name>
        <dbReference type="ChEBI" id="CHEBI:18420"/>
    </ligand>
</feature>
<gene>
    <name evidence="12" type="ORF">SAMN05421795_10668</name>
</gene>
<evidence type="ECO:0000256" key="1">
    <source>
        <dbReference type="ARBA" id="ARBA00011955"/>
    </source>
</evidence>
<dbReference type="PANTHER" id="PTHR30040:SF2">
    <property type="entry name" value="FAD:PROTEIN FMN TRANSFERASE"/>
    <property type="match status" value="1"/>
</dbReference>
<evidence type="ECO:0000256" key="10">
    <source>
        <dbReference type="PIRNR" id="PIRNR006268"/>
    </source>
</evidence>
<reference evidence="13" key="1">
    <citation type="submission" date="2017-01" db="EMBL/GenBank/DDBJ databases">
        <authorList>
            <person name="Varghese N."/>
            <person name="Submissions S."/>
        </authorList>
    </citation>
    <scope>NUCLEOTIDE SEQUENCE [LARGE SCALE GENOMIC DNA]</scope>
    <source>
        <strain evidence="13">DSM 18714</strain>
    </source>
</reference>
<keyword evidence="6 10" id="KW-0274">FAD</keyword>
<keyword evidence="13" id="KW-1185">Reference proteome</keyword>
<keyword evidence="4 10" id="KW-0808">Transferase</keyword>
<keyword evidence="3 10" id="KW-0285">Flavoprotein</keyword>
<keyword evidence="5 10" id="KW-0479">Metal-binding</keyword>
<evidence type="ECO:0000256" key="6">
    <source>
        <dbReference type="ARBA" id="ARBA00022827"/>
    </source>
</evidence>
<keyword evidence="12" id="KW-0449">Lipoprotein</keyword>
<organism evidence="12 13">
    <name type="scientific">Phaeovulum vinaykumarii</name>
    <dbReference type="NCBI Taxonomy" id="407234"/>
    <lineage>
        <taxon>Bacteria</taxon>
        <taxon>Pseudomonadati</taxon>
        <taxon>Pseudomonadota</taxon>
        <taxon>Alphaproteobacteria</taxon>
        <taxon>Rhodobacterales</taxon>
        <taxon>Paracoccaceae</taxon>
        <taxon>Phaeovulum</taxon>
    </lineage>
</organism>
<evidence type="ECO:0000256" key="7">
    <source>
        <dbReference type="ARBA" id="ARBA00022842"/>
    </source>
</evidence>
<keyword evidence="7 10" id="KW-0460">Magnesium</keyword>
<dbReference type="GO" id="GO:0046872">
    <property type="term" value="F:metal ion binding"/>
    <property type="evidence" value="ECO:0007669"/>
    <property type="project" value="UniProtKB-UniRule"/>
</dbReference>
<evidence type="ECO:0000256" key="8">
    <source>
        <dbReference type="ARBA" id="ARBA00031306"/>
    </source>
</evidence>